<accession>A0A0G1W0Z4</accession>
<dbReference type="Proteomes" id="UP000034682">
    <property type="component" value="Unassembled WGS sequence"/>
</dbReference>
<reference evidence="3 4" key="1">
    <citation type="journal article" date="2015" name="Nature">
        <title>rRNA introns, odd ribosomes, and small enigmatic genomes across a large radiation of phyla.</title>
        <authorList>
            <person name="Brown C.T."/>
            <person name="Hug L.A."/>
            <person name="Thomas B.C."/>
            <person name="Sharon I."/>
            <person name="Castelle C.J."/>
            <person name="Singh A."/>
            <person name="Wilkins M.J."/>
            <person name="Williams K.H."/>
            <person name="Banfield J.F."/>
        </authorList>
    </citation>
    <scope>NUCLEOTIDE SEQUENCE [LARGE SCALE GENOMIC DNA]</scope>
</reference>
<comment type="subcellular location">
    <subcellularLocation>
        <location evidence="2">Cytoplasm</location>
    </subcellularLocation>
</comment>
<evidence type="ECO:0000313" key="4">
    <source>
        <dbReference type="Proteomes" id="UP000034682"/>
    </source>
</evidence>
<proteinExistence type="inferred from homology"/>
<evidence type="ECO:0000256" key="2">
    <source>
        <dbReference type="HAMAP-Rule" id="MF_00973"/>
    </source>
</evidence>
<comment type="caution">
    <text evidence="3">The sequence shown here is derived from an EMBL/GenBank/DDBJ whole genome shotgun (WGS) entry which is preliminary data.</text>
</comment>
<comment type="function">
    <text evidence="2">Required for morphogenesis under gluconeogenic growth conditions.</text>
</comment>
<dbReference type="GO" id="GO:0043743">
    <property type="term" value="F:LPPG:FO 2-phospho-L-lactate transferase activity"/>
    <property type="evidence" value="ECO:0007669"/>
    <property type="project" value="InterPro"/>
</dbReference>
<dbReference type="AlphaFoldDB" id="A0A0G1W0Z4"/>
<evidence type="ECO:0000256" key="1">
    <source>
        <dbReference type="ARBA" id="ARBA00022490"/>
    </source>
</evidence>
<dbReference type="Pfam" id="PF01933">
    <property type="entry name" value="CofD"/>
    <property type="match status" value="1"/>
</dbReference>
<dbReference type="HAMAP" id="MF_00973">
    <property type="entry name" value="Gluconeogen_factor"/>
    <property type="match status" value="1"/>
</dbReference>
<sequence length="317" mass="34723">MIQKRIVIIGGGTGTFTVLGALKKLPVHLTAIVSMADDGGSTGILRDQYGVLPPGDIRRALVALSPRSATLRKLFTYRFKNGDFGGHAFGNIFLSVMEKIEGNFARAVKETARILDISGDVIPVTLDSVRLIARLTDKSFVVGETNIDIPRSGARKPIASVWLDPRARINPDARRAIQKAHTIIIGPGDLYTSIVPNLLVDGVSESIKKSKAVKIYVGNLMTKRGETDSYKAPDFLKTMEKYLGTGIFNYVLFNNKKPAQKILARYRKEGAKFVIISNLKKNSRKPAIILTDLLASGNFIRHDLAKLGAALKPLIER</sequence>
<dbReference type="PATRIC" id="fig|1618655.3.peg.648"/>
<keyword evidence="1 2" id="KW-0963">Cytoplasm</keyword>
<dbReference type="SUPFAM" id="SSF142338">
    <property type="entry name" value="CofD-like"/>
    <property type="match status" value="1"/>
</dbReference>
<dbReference type="InterPro" id="IPR010119">
    <property type="entry name" value="Gluconeogen_factor"/>
</dbReference>
<dbReference type="PANTHER" id="PTHR30135:SF3">
    <property type="entry name" value="GLUCONEOGENESIS FACTOR-RELATED"/>
    <property type="match status" value="1"/>
</dbReference>
<comment type="similarity">
    <text evidence="2">Belongs to the gluconeogenesis factor family.</text>
</comment>
<dbReference type="PANTHER" id="PTHR30135">
    <property type="entry name" value="UNCHARACTERIZED PROTEIN YVCK-RELATED"/>
    <property type="match status" value="1"/>
</dbReference>
<dbReference type="CDD" id="cd07187">
    <property type="entry name" value="YvcK_like"/>
    <property type="match status" value="1"/>
</dbReference>
<protein>
    <recommendedName>
        <fullName evidence="2">Putative gluconeogenesis factor</fullName>
    </recommendedName>
</protein>
<dbReference type="InterPro" id="IPR038136">
    <property type="entry name" value="CofD-like_dom_sf"/>
</dbReference>
<gene>
    <name evidence="3" type="ORF">UY02_C0038G0005</name>
</gene>
<dbReference type="NCBIfam" id="TIGR01826">
    <property type="entry name" value="CofD_related"/>
    <property type="match status" value="1"/>
</dbReference>
<dbReference type="Gene3D" id="3.40.50.10680">
    <property type="entry name" value="CofD-like domains"/>
    <property type="match status" value="1"/>
</dbReference>
<dbReference type="GO" id="GO:0005737">
    <property type="term" value="C:cytoplasm"/>
    <property type="evidence" value="ECO:0007669"/>
    <property type="project" value="UniProtKB-SubCell"/>
</dbReference>
<evidence type="ECO:0000313" key="3">
    <source>
        <dbReference type="EMBL" id="KKU75970.1"/>
    </source>
</evidence>
<name>A0A0G1W0Z4_9BACT</name>
<dbReference type="InterPro" id="IPR002882">
    <property type="entry name" value="CofD"/>
</dbReference>
<dbReference type="EMBL" id="LCOK01000038">
    <property type="protein sequence ID" value="KKU75970.1"/>
    <property type="molecule type" value="Genomic_DNA"/>
</dbReference>
<organism evidence="3 4">
    <name type="scientific">Candidatus Giovannonibacteria bacterium GW2011_GWB1_47_6b</name>
    <dbReference type="NCBI Taxonomy" id="1618655"/>
    <lineage>
        <taxon>Bacteria</taxon>
        <taxon>Candidatus Giovannoniibacteriota</taxon>
    </lineage>
</organism>
<dbReference type="GO" id="GO:0008360">
    <property type="term" value="P:regulation of cell shape"/>
    <property type="evidence" value="ECO:0007669"/>
    <property type="project" value="UniProtKB-UniRule"/>
</dbReference>